<dbReference type="Proteomes" id="UP000027982">
    <property type="component" value="Chromosome"/>
</dbReference>
<dbReference type="CDD" id="cd08645">
    <property type="entry name" value="FMT_core_GART"/>
    <property type="match status" value="1"/>
</dbReference>
<feature type="domain" description="Formyl transferase N-terminal" evidence="5">
    <location>
        <begin position="12"/>
        <end position="183"/>
    </location>
</feature>
<dbReference type="Gene3D" id="3.40.50.170">
    <property type="entry name" value="Formyl transferase, N-terminal domain"/>
    <property type="match status" value="1"/>
</dbReference>
<gene>
    <name evidence="4" type="primary">purN</name>
    <name evidence="6" type="ORF">OP10G_2193</name>
</gene>
<dbReference type="EC" id="2.1.2.2" evidence="4"/>
<comment type="caution">
    <text evidence="4">Lacks conserved residue(s) required for the propagation of feature annotation.</text>
</comment>
<comment type="similarity">
    <text evidence="4">Belongs to the GART family.</text>
</comment>
<protein>
    <recommendedName>
        <fullName evidence="4">Phosphoribosylglycinamide formyltransferase</fullName>
        <ecNumber evidence="4">2.1.2.2</ecNumber>
    </recommendedName>
    <alternativeName>
        <fullName evidence="4">5'-phosphoribosylglycinamide transformylase</fullName>
    </alternativeName>
    <alternativeName>
        <fullName evidence="4">GAR transformylase</fullName>
        <shortName evidence="4">GART</shortName>
    </alternativeName>
</protein>
<dbReference type="RefSeq" id="WP_052547699.1">
    <property type="nucleotide sequence ID" value="NZ_CP007139.1"/>
</dbReference>
<sequence length="190" mass="19895">MKAGIGILVGPRGRGSNMAALARACAEGRLDADVKRVVAASAEAPALGVAREMGLPTAVVAPGEHYTEELLGAFAGCDVLCLAGFLRLIPDAVLHSFPKGVLNIHPSLLPKFGGKGMYGLRVHKAVLEAGELESGCTVHLVTSEYDEGPVVLQKRCPVEPGDTPETLAARVLKLEHQAFPEAVAMVLRGR</sequence>
<evidence type="ECO:0000256" key="1">
    <source>
        <dbReference type="ARBA" id="ARBA00005054"/>
    </source>
</evidence>
<dbReference type="STRING" id="661478.OP10G_2193"/>
<dbReference type="UniPathway" id="UPA00074">
    <property type="reaction ID" value="UER00126"/>
</dbReference>
<dbReference type="GO" id="GO:0006189">
    <property type="term" value="P:'de novo' IMP biosynthetic process"/>
    <property type="evidence" value="ECO:0007669"/>
    <property type="project" value="UniProtKB-UniRule"/>
</dbReference>
<dbReference type="GO" id="GO:0004644">
    <property type="term" value="F:phosphoribosylglycinamide formyltransferase activity"/>
    <property type="evidence" value="ECO:0007669"/>
    <property type="project" value="UniProtKB-UniRule"/>
</dbReference>
<reference evidence="6 7" key="1">
    <citation type="journal article" date="2014" name="PLoS ONE">
        <title>The first complete genome sequence of the class fimbriimonadia in the phylum armatimonadetes.</title>
        <authorList>
            <person name="Hu Z.Y."/>
            <person name="Wang Y.Z."/>
            <person name="Im W.T."/>
            <person name="Wang S.Y."/>
            <person name="Zhao G.P."/>
            <person name="Zheng H.J."/>
            <person name="Quan Z.X."/>
        </authorList>
    </citation>
    <scope>NUCLEOTIDE SEQUENCE [LARGE SCALE GENOMIC DNA]</scope>
    <source>
        <strain evidence="6">Gsoil 348</strain>
    </source>
</reference>
<dbReference type="EMBL" id="CP007139">
    <property type="protein sequence ID" value="AIE85561.1"/>
    <property type="molecule type" value="Genomic_DNA"/>
</dbReference>
<evidence type="ECO:0000259" key="5">
    <source>
        <dbReference type="Pfam" id="PF00551"/>
    </source>
</evidence>
<dbReference type="InterPro" id="IPR036477">
    <property type="entry name" value="Formyl_transf_N_sf"/>
</dbReference>
<comment type="catalytic activity">
    <reaction evidence="4">
        <text>N(1)-(5-phospho-beta-D-ribosyl)glycinamide + (6R)-10-formyltetrahydrofolate = N(2)-formyl-N(1)-(5-phospho-beta-D-ribosyl)glycinamide + (6S)-5,6,7,8-tetrahydrofolate + H(+)</text>
        <dbReference type="Rhea" id="RHEA:15053"/>
        <dbReference type="ChEBI" id="CHEBI:15378"/>
        <dbReference type="ChEBI" id="CHEBI:57453"/>
        <dbReference type="ChEBI" id="CHEBI:143788"/>
        <dbReference type="ChEBI" id="CHEBI:147286"/>
        <dbReference type="ChEBI" id="CHEBI:195366"/>
        <dbReference type="EC" id="2.1.2.2"/>
    </reaction>
</comment>
<comment type="function">
    <text evidence="4">Catalyzes the transfer of a formyl group from 10-formyltetrahydrofolate to 5-phospho-ribosyl-glycinamide (GAR), producing 5-phospho-ribosyl-N-formylglycinamide (FGAR) and tetrahydrofolate.</text>
</comment>
<dbReference type="KEGG" id="fgi:OP10G_2193"/>
<dbReference type="PANTHER" id="PTHR43369:SF2">
    <property type="entry name" value="PHOSPHORIBOSYLGLYCINAMIDE FORMYLTRANSFERASE"/>
    <property type="match status" value="1"/>
</dbReference>
<dbReference type="Pfam" id="PF00551">
    <property type="entry name" value="Formyl_trans_N"/>
    <property type="match status" value="1"/>
</dbReference>
<evidence type="ECO:0000256" key="3">
    <source>
        <dbReference type="ARBA" id="ARBA00022755"/>
    </source>
</evidence>
<keyword evidence="7" id="KW-1185">Reference proteome</keyword>
<comment type="pathway">
    <text evidence="1 4">Purine metabolism; IMP biosynthesis via de novo pathway; N(2)-formyl-N(1)-(5-phospho-D-ribosyl)glycinamide from N(1)-(5-phospho-D-ribosyl)glycinamide (10-formyl THF route): step 1/1.</text>
</comment>
<feature type="binding site" evidence="4">
    <location>
        <begin position="15"/>
        <end position="17"/>
    </location>
    <ligand>
        <name>N(1)-(5-phospho-beta-D-ribosyl)glycinamide</name>
        <dbReference type="ChEBI" id="CHEBI:143788"/>
    </ligand>
</feature>
<dbReference type="InterPro" id="IPR004607">
    <property type="entry name" value="GART"/>
</dbReference>
<evidence type="ECO:0000256" key="2">
    <source>
        <dbReference type="ARBA" id="ARBA00022679"/>
    </source>
</evidence>
<feature type="site" description="Raises pKa of active site His" evidence="4">
    <location>
        <position position="146"/>
    </location>
</feature>
<dbReference type="InterPro" id="IPR002376">
    <property type="entry name" value="Formyl_transf_N"/>
</dbReference>
<proteinExistence type="inferred from homology"/>
<feature type="active site" description="Proton donor" evidence="4">
    <location>
        <position position="105"/>
    </location>
</feature>
<keyword evidence="3 4" id="KW-0658">Purine biosynthesis</keyword>
<keyword evidence="2 4" id="KW-0808">Transferase</keyword>
<evidence type="ECO:0000313" key="6">
    <source>
        <dbReference type="EMBL" id="AIE85561.1"/>
    </source>
</evidence>
<accession>A0A068NQ97</accession>
<dbReference type="PANTHER" id="PTHR43369">
    <property type="entry name" value="PHOSPHORIBOSYLGLYCINAMIDE FORMYLTRANSFERASE"/>
    <property type="match status" value="1"/>
</dbReference>
<dbReference type="eggNOG" id="COG0299">
    <property type="taxonomic scope" value="Bacteria"/>
</dbReference>
<evidence type="ECO:0000256" key="4">
    <source>
        <dbReference type="HAMAP-Rule" id="MF_01930"/>
    </source>
</evidence>
<dbReference type="AlphaFoldDB" id="A0A068NQ97"/>
<evidence type="ECO:0000313" key="7">
    <source>
        <dbReference type="Proteomes" id="UP000027982"/>
    </source>
</evidence>
<dbReference type="HOGENOM" id="CLU_038395_1_3_0"/>
<dbReference type="SUPFAM" id="SSF53328">
    <property type="entry name" value="Formyltransferase"/>
    <property type="match status" value="1"/>
</dbReference>
<feature type="binding site" evidence="4">
    <location>
        <position position="103"/>
    </location>
    <ligand>
        <name>(6R)-10-formyltetrahydrofolate</name>
        <dbReference type="ChEBI" id="CHEBI:195366"/>
    </ligand>
</feature>
<organism evidence="6 7">
    <name type="scientific">Fimbriimonas ginsengisoli Gsoil 348</name>
    <dbReference type="NCBI Taxonomy" id="661478"/>
    <lineage>
        <taxon>Bacteria</taxon>
        <taxon>Bacillati</taxon>
        <taxon>Armatimonadota</taxon>
        <taxon>Fimbriimonadia</taxon>
        <taxon>Fimbriimonadales</taxon>
        <taxon>Fimbriimonadaceae</taxon>
        <taxon>Fimbriimonas</taxon>
    </lineage>
</organism>
<name>A0A068NQ97_FIMGI</name>
<feature type="binding site" evidence="4">
    <location>
        <begin position="86"/>
        <end position="89"/>
    </location>
    <ligand>
        <name>(6R)-10-formyltetrahydrofolate</name>
        <dbReference type="ChEBI" id="CHEBI:195366"/>
    </ligand>
</feature>
<dbReference type="GO" id="GO:0005737">
    <property type="term" value="C:cytoplasm"/>
    <property type="evidence" value="ECO:0007669"/>
    <property type="project" value="TreeGrafter"/>
</dbReference>
<dbReference type="HAMAP" id="MF_01930">
    <property type="entry name" value="PurN"/>
    <property type="match status" value="1"/>
</dbReference>